<name>A0A975GXC4_9CAUL</name>
<keyword evidence="2" id="KW-0732">Signal</keyword>
<reference evidence="3" key="1">
    <citation type="submission" date="2020-09" db="EMBL/GenBank/DDBJ databases">
        <title>Brevundimonas sp. LVF2 isolated from a puddle in Goettingen, Germany.</title>
        <authorList>
            <person name="Friedrich I."/>
            <person name="Klassen A."/>
            <person name="Hannes N."/>
            <person name="Schneider D."/>
            <person name="Hertel R."/>
            <person name="Daniel R."/>
        </authorList>
    </citation>
    <scope>NUCLEOTIDE SEQUENCE</scope>
    <source>
        <strain evidence="3">LVF2</strain>
    </source>
</reference>
<proteinExistence type="predicted"/>
<evidence type="ECO:0000313" key="4">
    <source>
        <dbReference type="Proteomes" id="UP000663918"/>
    </source>
</evidence>
<dbReference type="PROSITE" id="PS51257">
    <property type="entry name" value="PROKAR_LIPOPROTEIN"/>
    <property type="match status" value="1"/>
</dbReference>
<feature type="signal peptide" evidence="2">
    <location>
        <begin position="1"/>
        <end position="19"/>
    </location>
</feature>
<keyword evidence="4" id="KW-1185">Reference proteome</keyword>
<sequence length="92" mass="8697">MTLRPLLIASLFGAALAVAACHSDHPEKSAAASAEAAAASADQAASDAAKAGADAAAASEAALQAGTQAAEAAGLPEPGSPTTVPLPEQAPH</sequence>
<dbReference type="RefSeq" id="WP_207868802.1">
    <property type="nucleotide sequence ID" value="NZ_CP062222.1"/>
</dbReference>
<dbReference type="AlphaFoldDB" id="A0A975GXC4"/>
<evidence type="ECO:0000313" key="3">
    <source>
        <dbReference type="EMBL" id="QTC90385.1"/>
    </source>
</evidence>
<feature type="chain" id="PRO_5036823649" description="Lipoprotein" evidence="2">
    <location>
        <begin position="20"/>
        <end position="92"/>
    </location>
</feature>
<feature type="region of interest" description="Disordered" evidence="1">
    <location>
        <begin position="38"/>
        <end position="92"/>
    </location>
</feature>
<evidence type="ECO:0008006" key="5">
    <source>
        <dbReference type="Google" id="ProtNLM"/>
    </source>
</evidence>
<organism evidence="3 4">
    <name type="scientific">Brevundimonas goettingensis</name>
    <dbReference type="NCBI Taxonomy" id="2774190"/>
    <lineage>
        <taxon>Bacteria</taxon>
        <taxon>Pseudomonadati</taxon>
        <taxon>Pseudomonadota</taxon>
        <taxon>Alphaproteobacteria</taxon>
        <taxon>Caulobacterales</taxon>
        <taxon>Caulobacteraceae</taxon>
        <taxon>Brevundimonas</taxon>
    </lineage>
</organism>
<feature type="compositionally biased region" description="Low complexity" evidence="1">
    <location>
        <begin position="38"/>
        <end position="74"/>
    </location>
</feature>
<accession>A0A975GXC4</accession>
<protein>
    <recommendedName>
        <fullName evidence="5">Lipoprotein</fullName>
    </recommendedName>
</protein>
<gene>
    <name evidence="3" type="ORF">IFJ75_14015</name>
</gene>
<evidence type="ECO:0000256" key="1">
    <source>
        <dbReference type="SAM" id="MobiDB-lite"/>
    </source>
</evidence>
<dbReference type="KEGG" id="bgoe:IFJ75_14015"/>
<dbReference type="Proteomes" id="UP000663918">
    <property type="component" value="Chromosome"/>
</dbReference>
<dbReference type="EMBL" id="CP062222">
    <property type="protein sequence ID" value="QTC90385.1"/>
    <property type="molecule type" value="Genomic_DNA"/>
</dbReference>
<evidence type="ECO:0000256" key="2">
    <source>
        <dbReference type="SAM" id="SignalP"/>
    </source>
</evidence>